<dbReference type="InterPro" id="IPR024590">
    <property type="entry name" value="HrpA_C"/>
</dbReference>
<dbReference type="Pfam" id="PF21010">
    <property type="entry name" value="HA2_C"/>
    <property type="match status" value="1"/>
</dbReference>
<proteinExistence type="predicted"/>
<dbReference type="InterPro" id="IPR010222">
    <property type="entry name" value="RNA_helicase_HrpA"/>
</dbReference>
<comment type="caution">
    <text evidence="7">The sequence shown here is derived from an EMBL/GenBank/DDBJ whole genome shotgun (WGS) entry which is preliminary data.</text>
</comment>
<dbReference type="Pfam" id="PF11898">
    <property type="entry name" value="DUF3418"/>
    <property type="match status" value="1"/>
</dbReference>
<dbReference type="Proteomes" id="UP000614811">
    <property type="component" value="Unassembled WGS sequence"/>
</dbReference>
<reference evidence="7" key="2">
    <citation type="submission" date="2020-09" db="EMBL/GenBank/DDBJ databases">
        <authorList>
            <person name="Sun Q."/>
            <person name="Kim S."/>
        </authorList>
    </citation>
    <scope>NUCLEOTIDE SEQUENCE</scope>
    <source>
        <strain evidence="7">KCTC 12711</strain>
    </source>
</reference>
<evidence type="ECO:0000256" key="4">
    <source>
        <dbReference type="ARBA" id="ARBA00022840"/>
    </source>
</evidence>
<dbReference type="GO" id="GO:0005524">
    <property type="term" value="F:ATP binding"/>
    <property type="evidence" value="ECO:0007669"/>
    <property type="project" value="UniProtKB-KW"/>
</dbReference>
<dbReference type="InterPro" id="IPR014001">
    <property type="entry name" value="Helicase_ATP-bd"/>
</dbReference>
<dbReference type="SUPFAM" id="SSF52540">
    <property type="entry name" value="P-loop containing nucleoside triphosphate hydrolases"/>
    <property type="match status" value="1"/>
</dbReference>
<dbReference type="NCBIfam" id="TIGR01967">
    <property type="entry name" value="DEAH_box_HrpA"/>
    <property type="match status" value="1"/>
</dbReference>
<dbReference type="PANTHER" id="PTHR18934">
    <property type="entry name" value="ATP-DEPENDENT RNA HELICASE"/>
    <property type="match status" value="1"/>
</dbReference>
<dbReference type="SMART" id="SM00487">
    <property type="entry name" value="DEXDc"/>
    <property type="match status" value="1"/>
</dbReference>
<keyword evidence="4" id="KW-0067">ATP-binding</keyword>
<feature type="domain" description="Helicase ATP-binding" evidence="5">
    <location>
        <begin position="32"/>
        <end position="195"/>
    </location>
</feature>
<dbReference type="GO" id="GO:0016787">
    <property type="term" value="F:hydrolase activity"/>
    <property type="evidence" value="ECO:0007669"/>
    <property type="project" value="UniProtKB-KW"/>
</dbReference>
<dbReference type="InterPro" id="IPR048333">
    <property type="entry name" value="HA2_WH"/>
</dbReference>
<dbReference type="Gene3D" id="1.20.120.1080">
    <property type="match status" value="1"/>
</dbReference>
<evidence type="ECO:0000256" key="1">
    <source>
        <dbReference type="ARBA" id="ARBA00022741"/>
    </source>
</evidence>
<dbReference type="Gene3D" id="3.40.50.300">
    <property type="entry name" value="P-loop containing nucleotide triphosphate hydrolases"/>
    <property type="match status" value="2"/>
</dbReference>
<dbReference type="SMART" id="SM00847">
    <property type="entry name" value="HA2"/>
    <property type="match status" value="1"/>
</dbReference>
<dbReference type="SMART" id="SM00382">
    <property type="entry name" value="AAA"/>
    <property type="match status" value="1"/>
</dbReference>
<reference evidence="7" key="1">
    <citation type="journal article" date="2014" name="Int. J. Syst. Evol. Microbiol.">
        <title>Complete genome sequence of Corynebacterium casei LMG S-19264T (=DSM 44701T), isolated from a smear-ripened cheese.</title>
        <authorList>
            <consortium name="US DOE Joint Genome Institute (JGI-PGF)"/>
            <person name="Walter F."/>
            <person name="Albersmeier A."/>
            <person name="Kalinowski J."/>
            <person name="Ruckert C."/>
        </authorList>
    </citation>
    <scope>NUCLEOTIDE SEQUENCE</scope>
    <source>
        <strain evidence="7">KCTC 12711</strain>
    </source>
</reference>
<feature type="domain" description="Helicase C-terminal" evidence="6">
    <location>
        <begin position="226"/>
        <end position="395"/>
    </location>
</feature>
<keyword evidence="1" id="KW-0547">Nucleotide-binding</keyword>
<dbReference type="GO" id="GO:0003724">
    <property type="term" value="F:RNA helicase activity"/>
    <property type="evidence" value="ECO:0007669"/>
    <property type="project" value="InterPro"/>
</dbReference>
<evidence type="ECO:0000313" key="8">
    <source>
        <dbReference type="Proteomes" id="UP000614811"/>
    </source>
</evidence>
<evidence type="ECO:0000256" key="3">
    <source>
        <dbReference type="ARBA" id="ARBA00022806"/>
    </source>
</evidence>
<accession>A0A918VQ77</accession>
<dbReference type="Pfam" id="PF00270">
    <property type="entry name" value="DEAD"/>
    <property type="match status" value="1"/>
</dbReference>
<dbReference type="PROSITE" id="PS51194">
    <property type="entry name" value="HELICASE_CTER"/>
    <property type="match status" value="1"/>
</dbReference>
<evidence type="ECO:0000259" key="5">
    <source>
        <dbReference type="PROSITE" id="PS51192"/>
    </source>
</evidence>
<dbReference type="FunFam" id="3.40.50.300:FF:001922">
    <property type="entry name" value="DEAH (Asp-Glu-Ala-His) box polypeptide 29"/>
    <property type="match status" value="1"/>
</dbReference>
<dbReference type="EMBL" id="BMXA01000005">
    <property type="protein sequence ID" value="GHA16124.1"/>
    <property type="molecule type" value="Genomic_DNA"/>
</dbReference>
<dbReference type="SMART" id="SM00490">
    <property type="entry name" value="HELICc"/>
    <property type="match status" value="1"/>
</dbReference>
<dbReference type="PANTHER" id="PTHR18934:SF99">
    <property type="entry name" value="ATP-DEPENDENT RNA HELICASE DHX37-RELATED"/>
    <property type="match status" value="1"/>
</dbReference>
<dbReference type="FunFam" id="1.20.120.1080:FF:000005">
    <property type="entry name" value="ATP-dependent helicase HrpA"/>
    <property type="match status" value="1"/>
</dbReference>
<dbReference type="CDD" id="cd18791">
    <property type="entry name" value="SF2_C_RHA"/>
    <property type="match status" value="1"/>
</dbReference>
<dbReference type="InterPro" id="IPR003593">
    <property type="entry name" value="AAA+_ATPase"/>
</dbReference>
<dbReference type="InterPro" id="IPR007502">
    <property type="entry name" value="Helicase-assoc_dom"/>
</dbReference>
<evidence type="ECO:0000259" key="6">
    <source>
        <dbReference type="PROSITE" id="PS51194"/>
    </source>
</evidence>
<organism evidence="7 8">
    <name type="scientific">Arenicella chitinivorans</name>
    <dbReference type="NCBI Taxonomy" id="1329800"/>
    <lineage>
        <taxon>Bacteria</taxon>
        <taxon>Pseudomonadati</taxon>
        <taxon>Pseudomonadota</taxon>
        <taxon>Gammaproteobacteria</taxon>
        <taxon>Arenicellales</taxon>
        <taxon>Arenicellaceae</taxon>
        <taxon>Arenicella</taxon>
    </lineage>
</organism>
<dbReference type="InterPro" id="IPR011709">
    <property type="entry name" value="DEAD-box_helicase_OB_fold"/>
</dbReference>
<dbReference type="PROSITE" id="PS51192">
    <property type="entry name" value="HELICASE_ATP_BIND_1"/>
    <property type="match status" value="1"/>
</dbReference>
<protein>
    <submittedName>
        <fullName evidence="7">ATP-dependent helicase</fullName>
    </submittedName>
</protein>
<evidence type="ECO:0000313" key="7">
    <source>
        <dbReference type="EMBL" id="GHA16124.1"/>
    </source>
</evidence>
<evidence type="ECO:0000256" key="2">
    <source>
        <dbReference type="ARBA" id="ARBA00022801"/>
    </source>
</evidence>
<dbReference type="Pfam" id="PF00271">
    <property type="entry name" value="Helicase_C"/>
    <property type="match status" value="1"/>
</dbReference>
<dbReference type="InterPro" id="IPR027417">
    <property type="entry name" value="P-loop_NTPase"/>
</dbReference>
<dbReference type="Pfam" id="PF04408">
    <property type="entry name" value="WHD_HA2"/>
    <property type="match status" value="1"/>
</dbReference>
<dbReference type="InterPro" id="IPR001650">
    <property type="entry name" value="Helicase_C-like"/>
</dbReference>
<keyword evidence="8" id="KW-1185">Reference proteome</keyword>
<name>A0A918VQ77_9GAMM</name>
<dbReference type="Pfam" id="PF07717">
    <property type="entry name" value="OB_NTP_bind"/>
    <property type="match status" value="1"/>
</dbReference>
<keyword evidence="3 7" id="KW-0347">Helicase</keyword>
<sequence>MKPSKTQPKSPWVKPIQFPDALPISQRRDEIAAAIRDHQVVIVAGETGSGKTTQLPKICMDLGYGERGLIGHTQPRRIAARTVAARIAEELNTSLGQTVGYQVRFKDQSSAETRIKLMTDGVLLTEFQHDRLLKKYEVIIIDEAHERSLNIDFLLGLLKPLCVRRPDLKIIITSATIDLEKFAQHFAKGEQAAPIIEVSGRLYPVETIYQPPEDDAVSLPDTIGNTIKGILRDEAKGRYRASGDILVFCAGERDIRDTAHSLRRLELPVDILPLYSRLSVKEQNRVFQSSPRRKVVLATNVAETSITVPGIAYVIDPGLARISRYSFRSKIQRLPIEPISQASANQRQGRCGRVANGVCIRLYSEEDFLLRDEFTPAEIVRSNLASVILKMLRLGIKQIAAFDFIDRPDPRLLNDGYKLLQELDAINQQRKLTPIGRQMSDLPIDPRYARILVAANDLGCLRDALVVISVMSVQDPRERPADKQQAADQKHQQLAHPASDFSSYLYLWQAIENARDELSNTKFKQFCGTRFWSISRVFEWRELKHQLLTQCKRLNWKFDPWKTIELPDLNDTAPKKQSTSQDSKKSVMDARYQNLHRALLAGLISNIANKGVDGEYLAARSRKISLFPGSSQAKRAPKWIVAGEFLETSRVFAHTVGQVQPEWIVNSAKHLLRYSYSSPRYNVRSGTIKADRKTVLYGLTLNEREPVNYAPINPSEARTVFIQQALVDQQYQPRGNAAPFMAYNQALIRDIEKLETKTRRRNLLVSDVAIAEFYNERLPEGICSRTGLEKWLAQGNQEALQLSREHLLVNRVDQGEVAQFPDTIEVSGKAIDVVYRFDPGSTRDGVTLVVPISILAPFPTHLGDWLVPGLLREKCIALIKTLPKPIRRHFAPASDAVDRVFSKLERTDVPLHQALADALYRTRGVKVTADDFDLSKLDDYYRPNYRVIDVDQSLVNEGRDLQQLKQAYADAVQESVHASNAPQKTRYEQHQIEQWDFGALPDHLDYQHQGLTVRAYPMLQIQQNHSISLLLHEDQPAAQYFTQRGVLALAKQVLANGAQKQADKYLKKEVLAPKAAKAKNLSALAAKLQTALPTVSDQSNWQAELIDAGLKAACFENGLAEVRDAASFEHCLQRGSKHWVARTMALEEAFVPCLRQRDTLLSRLNEINATTIKTDQALEDMKSQLYQLFEPTLLRYTDLTQLKQFPRYLRAIEMRIDKLAKTPAEESALMAIQAKFDSAVQGEYGYDYAYALQPTLHELHWMLQEWRVSIYAQHLKTRIAVSQKRIEQVASKSLDW</sequence>
<dbReference type="InterPro" id="IPR011545">
    <property type="entry name" value="DEAD/DEAH_box_helicase_dom"/>
</dbReference>
<dbReference type="GO" id="GO:0003723">
    <property type="term" value="F:RNA binding"/>
    <property type="evidence" value="ECO:0007669"/>
    <property type="project" value="TreeGrafter"/>
</dbReference>
<keyword evidence="2" id="KW-0378">Hydrolase</keyword>
<gene>
    <name evidence="7" type="primary">hrpA</name>
    <name evidence="7" type="ORF">GCM10008090_27400</name>
</gene>